<dbReference type="InterPro" id="IPR048537">
    <property type="entry name" value="RRN6_HB"/>
</dbReference>
<keyword evidence="6" id="KW-1185">Reference proteome</keyword>
<feature type="domain" description="RRN6 K-rich C-terminal" evidence="3">
    <location>
        <begin position="881"/>
        <end position="1006"/>
    </location>
</feature>
<dbReference type="InterPro" id="IPR048536">
    <property type="entry name" value="Rrn6_K-rich"/>
</dbReference>
<feature type="region of interest" description="Disordered" evidence="1">
    <location>
        <begin position="908"/>
        <end position="1006"/>
    </location>
</feature>
<evidence type="ECO:0000256" key="1">
    <source>
        <dbReference type="SAM" id="MobiDB-lite"/>
    </source>
</evidence>
<feature type="compositionally biased region" description="Low complexity" evidence="1">
    <location>
        <begin position="825"/>
        <end position="835"/>
    </location>
</feature>
<evidence type="ECO:0008006" key="7">
    <source>
        <dbReference type="Google" id="ProtNLM"/>
    </source>
</evidence>
<dbReference type="InterPro" id="IPR019350">
    <property type="entry name" value="RNA_pol_I-sp_TIF_RRN6-like"/>
</dbReference>
<dbReference type="Pfam" id="PF20640">
    <property type="entry name" value="Rrn6_HB"/>
    <property type="match status" value="1"/>
</dbReference>
<feature type="region of interest" description="Disordered" evidence="1">
    <location>
        <begin position="817"/>
        <end position="862"/>
    </location>
</feature>
<evidence type="ECO:0000313" key="5">
    <source>
        <dbReference type="EMBL" id="KAJ5112110.1"/>
    </source>
</evidence>
<dbReference type="PANTHER" id="PTHR28221:SF2">
    <property type="entry name" value="RNA POLYMERASE I-SPECIFIC TRANSCRIPTION INITIATION FACTOR RRN6"/>
    <property type="match status" value="1"/>
</dbReference>
<dbReference type="InterPro" id="IPR048535">
    <property type="entry name" value="RRN6_beta-prop"/>
</dbReference>
<dbReference type="GO" id="GO:0070860">
    <property type="term" value="C:RNA polymerase I core factor complex"/>
    <property type="evidence" value="ECO:0007669"/>
    <property type="project" value="TreeGrafter"/>
</dbReference>
<feature type="compositionally biased region" description="Polar residues" evidence="1">
    <location>
        <begin position="836"/>
        <end position="856"/>
    </location>
</feature>
<feature type="domain" description="RRN6 beta-propeller" evidence="2">
    <location>
        <begin position="103"/>
        <end position="474"/>
    </location>
</feature>
<feature type="compositionally biased region" description="Polar residues" evidence="1">
    <location>
        <begin position="954"/>
        <end position="979"/>
    </location>
</feature>
<dbReference type="OrthoDB" id="4090074at2759"/>
<feature type="domain" description="RRN6 helical bundle" evidence="4">
    <location>
        <begin position="575"/>
        <end position="786"/>
    </location>
</feature>
<name>A0A9W9KMZ8_9EURO</name>
<dbReference type="GO" id="GO:0042790">
    <property type="term" value="P:nucleolar large rRNA transcription by RNA polymerase I"/>
    <property type="evidence" value="ECO:0007669"/>
    <property type="project" value="TreeGrafter"/>
</dbReference>
<dbReference type="GO" id="GO:0001179">
    <property type="term" value="F:RNA polymerase I general transcription initiation factor binding"/>
    <property type="evidence" value="ECO:0007669"/>
    <property type="project" value="TreeGrafter"/>
</dbReference>
<reference evidence="5" key="1">
    <citation type="submission" date="2022-11" db="EMBL/GenBank/DDBJ databases">
        <authorList>
            <person name="Petersen C."/>
        </authorList>
    </citation>
    <scope>NUCLEOTIDE SEQUENCE</scope>
    <source>
        <strain evidence="5">IBT 30761</strain>
    </source>
</reference>
<dbReference type="GeneID" id="81351638"/>
<proteinExistence type="predicted"/>
<dbReference type="Proteomes" id="UP001149074">
    <property type="component" value="Unassembled WGS sequence"/>
</dbReference>
<dbReference type="AlphaFoldDB" id="A0A9W9KMZ8"/>
<evidence type="ECO:0000259" key="4">
    <source>
        <dbReference type="Pfam" id="PF20640"/>
    </source>
</evidence>
<evidence type="ECO:0000313" key="6">
    <source>
        <dbReference type="Proteomes" id="UP001149074"/>
    </source>
</evidence>
<dbReference type="EMBL" id="JAPQKI010000001">
    <property type="protein sequence ID" value="KAJ5112110.1"/>
    <property type="molecule type" value="Genomic_DNA"/>
</dbReference>
<dbReference type="GO" id="GO:0001163">
    <property type="term" value="F:RNA polymerase I transcription regulatory region sequence-specific DNA binding"/>
    <property type="evidence" value="ECO:0007669"/>
    <property type="project" value="TreeGrafter"/>
</dbReference>
<evidence type="ECO:0000259" key="3">
    <source>
        <dbReference type="Pfam" id="PF20639"/>
    </source>
</evidence>
<gene>
    <name evidence="5" type="ORF">N7532_000155</name>
</gene>
<dbReference type="Pfam" id="PF20639">
    <property type="entry name" value="Rrn6_K-rich"/>
    <property type="match status" value="1"/>
</dbReference>
<dbReference type="Pfam" id="PF10214">
    <property type="entry name" value="Rrn6_beta-prop"/>
    <property type="match status" value="1"/>
</dbReference>
<dbReference type="RefSeq" id="XP_056479883.1">
    <property type="nucleotide sequence ID" value="XM_056612659.1"/>
</dbReference>
<reference evidence="5" key="2">
    <citation type="journal article" date="2023" name="IMA Fungus">
        <title>Comparative genomic study of the Penicillium genus elucidates a diverse pangenome and 15 lateral gene transfer events.</title>
        <authorList>
            <person name="Petersen C."/>
            <person name="Sorensen T."/>
            <person name="Nielsen M.R."/>
            <person name="Sondergaard T.E."/>
            <person name="Sorensen J.L."/>
            <person name="Fitzpatrick D.A."/>
            <person name="Frisvad J.C."/>
            <person name="Nielsen K.L."/>
        </authorList>
    </citation>
    <scope>NUCLEOTIDE SEQUENCE</scope>
    <source>
        <strain evidence="5">IBT 30761</strain>
    </source>
</reference>
<organism evidence="5 6">
    <name type="scientific">Penicillium argentinense</name>
    <dbReference type="NCBI Taxonomy" id="1131581"/>
    <lineage>
        <taxon>Eukaryota</taxon>
        <taxon>Fungi</taxon>
        <taxon>Dikarya</taxon>
        <taxon>Ascomycota</taxon>
        <taxon>Pezizomycotina</taxon>
        <taxon>Eurotiomycetes</taxon>
        <taxon>Eurotiomycetidae</taxon>
        <taxon>Eurotiales</taxon>
        <taxon>Aspergillaceae</taxon>
        <taxon>Penicillium</taxon>
    </lineage>
</organism>
<dbReference type="PANTHER" id="PTHR28221">
    <property type="entry name" value="RNA POLYMERASE I-SPECIFIC TRANSCRIPTION INITIATION FACTOR RRN6"/>
    <property type="match status" value="1"/>
</dbReference>
<protein>
    <recommendedName>
        <fullName evidence="7">RNA polymerase I-specific transcription initiation factor RRN6-like protein</fullName>
    </recommendedName>
</protein>
<accession>A0A9W9KMZ8</accession>
<feature type="compositionally biased region" description="Basic residues" evidence="1">
    <location>
        <begin position="995"/>
        <end position="1006"/>
    </location>
</feature>
<comment type="caution">
    <text evidence="5">The sequence shown here is derived from an EMBL/GenBank/DDBJ whole genome shotgun (WGS) entry which is preliminary data.</text>
</comment>
<evidence type="ECO:0000259" key="2">
    <source>
        <dbReference type="Pfam" id="PF10214"/>
    </source>
</evidence>
<sequence>MDEHRTVALHYGHVGRATYLPETRSWTFTRQFRQPPLLVDTGNTRTTVLSPVKPAQPQQHINPRLASEHNLIPKTLPEFAANWSSLWNDTLSRTITNTAERYDPLVSTLLALGEAKITDQASRIRMEVVAAVTGECGNTISFRTLGKHVDTLDQDVSPLIVPSIADDSIGDEEVTEWSRHGAPIQQICFSRSLEKSCWMAARLPQSTVIFRPRYYRRTTHPVYMPEDDLATCAAKPRNSTLDPNPVVEILITHTGNLPHADVTFNPWYPRQFAIIDIQGNWSTWEVYESPSWPARCLKRGSLPWMDGSHKTQTPDGPRYDGWASIEWIADYSTIVVSDRRHVMLYSIGGKQIRSTSVELDLFKKSEWVLDVQRSPQNLSHFFVLTTTRLFWFDLATAPFNETGVRPPLFPRLTWRHFRDPEDTTLRFSDLQMNGNLYLILYSRLSSIVQIFQAPSLDEETNTFSIPDVVRLDVPSAAGTSPLGASSRYSTFVFRQVNYMVAPVQSPEVAKYRNDLTLVKVFWTDTSSSSAVHEALFRGPNIKADKYDVTYLPVREGNFLCLRSMVHPHRMPKSEVEGDDFVVGDWDESTHAPPRTGNWQRGAVWRNSHAGADDQFQRTMDWRPLYDIVLVRLNGDANQGASKEIQPRNTLSRMVEELANKTLKTLADWYVSETMVELCTARSVLDDIDEGAQDLARLVSTALPKSPDPKAEYRFMILPLHFSKLFHGMPIIQPGRHSDMDYLGIYEQLVADWVTSLPHGPDGIHSQTRVFKEKMIRGIALDLFLARLVRISNTPGVGNLPQATELLAQDQLAPTPATLSQDTVTSLLSSQPPSSQIAPNQRTPTPQSRSRASSAGTSDDKPYSSLAAFTTFQEQRPLPRKVANLLSEWQPGVDPSTYEWQKTSEMLENEEFKRASRSATPSQRLRRKRSRSQSVAGSQALGLSPAPAAPILRTWGSQPDNAPSLPFTSSQPTVDETPMTQAERGQFGAREGSKALKAKKKRRAAGF</sequence>